<dbReference type="AlphaFoldDB" id="A0A0B1Q472"/>
<dbReference type="GO" id="GO:0004392">
    <property type="term" value="F:heme oxygenase (decyclizing) activity"/>
    <property type="evidence" value="ECO:0007669"/>
    <property type="project" value="InterPro"/>
</dbReference>
<dbReference type="Gene3D" id="1.20.910.10">
    <property type="entry name" value="Heme oxygenase-like"/>
    <property type="match status" value="1"/>
</dbReference>
<evidence type="ECO:0000313" key="1">
    <source>
        <dbReference type="EMBL" id="KHJ55638.1"/>
    </source>
</evidence>
<dbReference type="Pfam" id="PF01126">
    <property type="entry name" value="Heme_oxygenase"/>
    <property type="match status" value="1"/>
</dbReference>
<dbReference type="CDD" id="cd19166">
    <property type="entry name" value="HemeO-bac"/>
    <property type="match status" value="1"/>
</dbReference>
<reference evidence="1 2" key="1">
    <citation type="submission" date="2014-09" db="EMBL/GenBank/DDBJ databases">
        <title>Isolation and characterization of Aurantimonas altamirensis ON-56566 from clinical sample following a dog bite.</title>
        <authorList>
            <person name="Eshaghi A."/>
            <person name="Li A."/>
            <person name="Shahinas D."/>
            <person name="Bahn P."/>
            <person name="Kus J.V."/>
            <person name="Patel S.N."/>
        </authorList>
    </citation>
    <scope>NUCLEOTIDE SEQUENCE [LARGE SCALE GENOMIC DNA]</scope>
    <source>
        <strain evidence="1 2">ON-56566</strain>
    </source>
</reference>
<protein>
    <recommendedName>
        <fullName evidence="3">Heme oxygenase</fullName>
    </recommendedName>
</protein>
<dbReference type="OrthoDB" id="9149607at2"/>
<dbReference type="Proteomes" id="UP000030826">
    <property type="component" value="Unassembled WGS sequence"/>
</dbReference>
<gene>
    <name evidence="1" type="ORF">LA66_03035</name>
</gene>
<evidence type="ECO:0000313" key="2">
    <source>
        <dbReference type="Proteomes" id="UP000030826"/>
    </source>
</evidence>
<dbReference type="STRING" id="370622.LA66_03035"/>
<evidence type="ECO:0008006" key="3">
    <source>
        <dbReference type="Google" id="ProtNLM"/>
    </source>
</evidence>
<organism evidence="1 2">
    <name type="scientific">Aureimonas altamirensis</name>
    <dbReference type="NCBI Taxonomy" id="370622"/>
    <lineage>
        <taxon>Bacteria</taxon>
        <taxon>Pseudomonadati</taxon>
        <taxon>Pseudomonadota</taxon>
        <taxon>Alphaproteobacteria</taxon>
        <taxon>Hyphomicrobiales</taxon>
        <taxon>Aurantimonadaceae</taxon>
        <taxon>Aureimonas</taxon>
    </lineage>
</organism>
<dbReference type="RefSeq" id="WP_039188634.1">
    <property type="nucleotide sequence ID" value="NZ_JRFJ01000001.1"/>
</dbReference>
<comment type="caution">
    <text evidence="1">The sequence shown here is derived from an EMBL/GenBank/DDBJ whole genome shotgun (WGS) entry which is preliminary data.</text>
</comment>
<dbReference type="InterPro" id="IPR016084">
    <property type="entry name" value="Haem_Oase-like_multi-hlx"/>
</dbReference>
<accession>A0A0B1Q472</accession>
<proteinExistence type="predicted"/>
<dbReference type="EMBL" id="JRFJ01000001">
    <property type="protein sequence ID" value="KHJ55638.1"/>
    <property type="molecule type" value="Genomic_DNA"/>
</dbReference>
<dbReference type="SUPFAM" id="SSF48613">
    <property type="entry name" value="Heme oxygenase-like"/>
    <property type="match status" value="1"/>
</dbReference>
<dbReference type="InterPro" id="IPR016053">
    <property type="entry name" value="Haem_Oase-like"/>
</dbReference>
<dbReference type="GO" id="GO:0006788">
    <property type="term" value="P:heme oxidation"/>
    <property type="evidence" value="ECO:0007669"/>
    <property type="project" value="InterPro"/>
</dbReference>
<name>A0A0B1Q472_9HYPH</name>
<sequence length="204" mass="22478">MSVDANASQSLRFRLRAETQSQHEALDRSFAALLPIPEIAAYHHFLRMNHAAHGGVEAWLATTPLTQWLPEWPEWSRLADLEADLDAMGLTPVAMPPFALDEGGLPEAVGVAYVLEGSRLGAVFIHRGFEKVGASARLPGASFRYLARSGEDKRFSRLAARMDELAFSKQETERCVGAARFAFNFFMKARDDAASSADRVMVPV</sequence>